<name>A0A1X0ISE1_9MYCO</name>
<dbReference type="STRING" id="1578165.BKG68_16900"/>
<dbReference type="SUPFAM" id="SSF53335">
    <property type="entry name" value="S-adenosyl-L-methionine-dependent methyltransferases"/>
    <property type="match status" value="1"/>
</dbReference>
<organism evidence="2 3">
    <name type="scientific">Mycobacteroides saopaulense</name>
    <dbReference type="NCBI Taxonomy" id="1578165"/>
    <lineage>
        <taxon>Bacteria</taxon>
        <taxon>Bacillati</taxon>
        <taxon>Actinomycetota</taxon>
        <taxon>Actinomycetes</taxon>
        <taxon>Mycobacteriales</taxon>
        <taxon>Mycobacteriaceae</taxon>
        <taxon>Mycobacteroides</taxon>
    </lineage>
</organism>
<accession>A0A1X0ISE1</accession>
<dbReference type="InterPro" id="IPR013216">
    <property type="entry name" value="Methyltransf_11"/>
</dbReference>
<dbReference type="Pfam" id="PF08241">
    <property type="entry name" value="Methyltransf_11"/>
    <property type="match status" value="1"/>
</dbReference>
<dbReference type="InterPro" id="IPR029063">
    <property type="entry name" value="SAM-dependent_MTases_sf"/>
</dbReference>
<proteinExistence type="predicted"/>
<dbReference type="Proteomes" id="UP000192434">
    <property type="component" value="Unassembled WGS sequence"/>
</dbReference>
<evidence type="ECO:0000313" key="2">
    <source>
        <dbReference type="EMBL" id="ORB51138.1"/>
    </source>
</evidence>
<protein>
    <recommendedName>
        <fullName evidence="1">Methyltransferase type 11 domain-containing protein</fullName>
    </recommendedName>
</protein>
<reference evidence="2 3" key="1">
    <citation type="submission" date="2016-12" db="EMBL/GenBank/DDBJ databases">
        <title>The new phylogeny of genus Mycobacterium.</title>
        <authorList>
            <person name="Tortoli E."/>
            <person name="Trovato A."/>
            <person name="Cirillo D.M."/>
        </authorList>
    </citation>
    <scope>NUCLEOTIDE SEQUENCE [LARGE SCALE GENOMIC DNA]</scope>
    <source>
        <strain evidence="2 3">CCUG 66554</strain>
    </source>
</reference>
<evidence type="ECO:0000313" key="3">
    <source>
        <dbReference type="Proteomes" id="UP000192434"/>
    </source>
</evidence>
<dbReference type="CDD" id="cd02440">
    <property type="entry name" value="AdoMet_MTases"/>
    <property type="match status" value="1"/>
</dbReference>
<dbReference type="EMBL" id="MVII01000032">
    <property type="protein sequence ID" value="ORB51138.1"/>
    <property type="molecule type" value="Genomic_DNA"/>
</dbReference>
<dbReference type="GO" id="GO:0008757">
    <property type="term" value="F:S-adenosylmethionine-dependent methyltransferase activity"/>
    <property type="evidence" value="ECO:0007669"/>
    <property type="project" value="InterPro"/>
</dbReference>
<dbReference type="AlphaFoldDB" id="A0A1X0ISE1"/>
<comment type="caution">
    <text evidence="2">The sequence shown here is derived from an EMBL/GenBank/DDBJ whole genome shotgun (WGS) entry which is preliminary data.</text>
</comment>
<dbReference type="Gene3D" id="3.40.50.150">
    <property type="entry name" value="Vaccinia Virus protein VP39"/>
    <property type="match status" value="1"/>
</dbReference>
<feature type="domain" description="Methyltransferase type 11" evidence="1">
    <location>
        <begin position="5"/>
        <end position="104"/>
    </location>
</feature>
<gene>
    <name evidence="2" type="ORF">BST43_20920</name>
</gene>
<sequence>MLTALDFGCGNGRLITHSQQSGDADFWGADTYYGEGEIYAHDGKEVIPETTRQRIKLLEPGKALPFDDHTFDFVCSNQVLEHVEQLDGVVDELARITKPGGIHIHLFPTKELISEAHLGVPYVHRLPPRYRERWSRAFYPRARFADTTSSFDEWWTNMGPFLEHKTFYRGRREYDRALVRRFHVAHVEPRKLNYHLSQSRLRRMRGLTGVLPVRTELMRVGAAVRLELREAA</sequence>
<evidence type="ECO:0000259" key="1">
    <source>
        <dbReference type="Pfam" id="PF08241"/>
    </source>
</evidence>